<comment type="subcellular location">
    <subcellularLocation>
        <location evidence="1">Cell membrane</location>
        <topology evidence="1">Multi-pass membrane protein</topology>
    </subcellularLocation>
</comment>
<evidence type="ECO:0000256" key="7">
    <source>
        <dbReference type="SAM" id="Phobius"/>
    </source>
</evidence>
<dbReference type="Gene3D" id="1.20.81.30">
    <property type="entry name" value="Type II secretion system (T2SS), domain F"/>
    <property type="match status" value="2"/>
</dbReference>
<feature type="transmembrane region" description="Helical" evidence="7">
    <location>
        <begin position="120"/>
        <end position="143"/>
    </location>
</feature>
<dbReference type="NCBIfam" id="NF041012">
    <property type="entry name" value="T4P_ComGB"/>
    <property type="match status" value="1"/>
</dbReference>
<dbReference type="OrthoDB" id="1638902at2"/>
<dbReference type="PANTHER" id="PTHR30012:SF0">
    <property type="entry name" value="TYPE II SECRETION SYSTEM PROTEIN F-RELATED"/>
    <property type="match status" value="1"/>
</dbReference>
<evidence type="ECO:0000256" key="2">
    <source>
        <dbReference type="ARBA" id="ARBA00005745"/>
    </source>
</evidence>
<evidence type="ECO:0000256" key="5">
    <source>
        <dbReference type="ARBA" id="ARBA00022989"/>
    </source>
</evidence>
<keyword evidence="4 7" id="KW-0812">Transmembrane</keyword>
<dbReference type="Proteomes" id="UP000254100">
    <property type="component" value="Unassembled WGS sequence"/>
</dbReference>
<dbReference type="AlphaFoldDB" id="A0A0D6XT10"/>
<dbReference type="Pfam" id="PF00482">
    <property type="entry name" value="T2SSF"/>
    <property type="match status" value="2"/>
</dbReference>
<protein>
    <submittedName>
        <fullName evidence="9">Competence protein ComGB</fullName>
    </submittedName>
    <submittedName>
        <fullName evidence="10">DNA transport machinery protein comGB</fullName>
    </submittedName>
</protein>
<organism evidence="10 12">
    <name type="scientific">Staphylococcus microti</name>
    <dbReference type="NCBI Taxonomy" id="569857"/>
    <lineage>
        <taxon>Bacteria</taxon>
        <taxon>Bacillati</taxon>
        <taxon>Bacillota</taxon>
        <taxon>Bacilli</taxon>
        <taxon>Bacillales</taxon>
        <taxon>Staphylococcaceae</taxon>
        <taxon>Staphylococcus</taxon>
    </lineage>
</organism>
<dbReference type="InterPro" id="IPR003004">
    <property type="entry name" value="GspF/PilC"/>
</dbReference>
<dbReference type="InterPro" id="IPR018076">
    <property type="entry name" value="T2SS_GspF_dom"/>
</dbReference>
<keyword evidence="5 7" id="KW-1133">Transmembrane helix</keyword>
<dbReference type="Proteomes" id="UP000032366">
    <property type="component" value="Unassembled WGS sequence"/>
</dbReference>
<feature type="domain" description="Type II secretion system protein GspF" evidence="8">
    <location>
        <begin position="224"/>
        <end position="345"/>
    </location>
</feature>
<proteinExistence type="inferred from homology"/>
<keyword evidence="6 7" id="KW-0472">Membrane</keyword>
<comment type="similarity">
    <text evidence="2">Belongs to the GSP F family.</text>
</comment>
<feature type="transmembrane region" description="Helical" evidence="7">
    <location>
        <begin position="166"/>
        <end position="189"/>
    </location>
</feature>
<dbReference type="STRING" id="569857.TP70_01965"/>
<feature type="transmembrane region" description="Helical" evidence="7">
    <location>
        <begin position="326"/>
        <end position="347"/>
    </location>
</feature>
<reference evidence="9 11" key="1">
    <citation type="submission" date="2015-01" db="EMBL/GenBank/DDBJ databases">
        <authorList>
            <person name="Guo J."/>
        </authorList>
    </citation>
    <scope>NUCLEOTIDE SEQUENCE [LARGE SCALE GENOMIC DNA]</scope>
    <source>
        <strain evidence="9 11">DSM 22147</strain>
    </source>
</reference>
<dbReference type="EMBL" id="UHDT01000001">
    <property type="protein sequence ID" value="SUM57545.1"/>
    <property type="molecule type" value="Genomic_DNA"/>
</dbReference>
<evidence type="ECO:0000256" key="6">
    <source>
        <dbReference type="ARBA" id="ARBA00023136"/>
    </source>
</evidence>
<accession>A0A0D6XT10</accession>
<dbReference type="InterPro" id="IPR042094">
    <property type="entry name" value="T2SS_GspF_sf"/>
</dbReference>
<feature type="domain" description="Type II secretion system protein GspF" evidence="8">
    <location>
        <begin position="31"/>
        <end position="144"/>
    </location>
</feature>
<dbReference type="PRINTS" id="PR00812">
    <property type="entry name" value="BCTERIALGSPF"/>
</dbReference>
<evidence type="ECO:0000313" key="12">
    <source>
        <dbReference type="Proteomes" id="UP000254100"/>
    </source>
</evidence>
<dbReference type="PANTHER" id="PTHR30012">
    <property type="entry name" value="GENERAL SECRETION PATHWAY PROTEIN"/>
    <property type="match status" value="1"/>
</dbReference>
<dbReference type="EMBL" id="JXWY01000009">
    <property type="protein sequence ID" value="KIX91580.1"/>
    <property type="molecule type" value="Genomic_DNA"/>
</dbReference>
<dbReference type="InterPro" id="IPR047692">
    <property type="entry name" value="T4P_ComGB"/>
</dbReference>
<keyword evidence="3" id="KW-1003">Cell membrane</keyword>
<evidence type="ECO:0000256" key="1">
    <source>
        <dbReference type="ARBA" id="ARBA00004651"/>
    </source>
</evidence>
<evidence type="ECO:0000256" key="3">
    <source>
        <dbReference type="ARBA" id="ARBA00022475"/>
    </source>
</evidence>
<evidence type="ECO:0000313" key="9">
    <source>
        <dbReference type="EMBL" id="KIX91580.1"/>
    </source>
</evidence>
<sequence length="355" mass="42447">MQQHFANIKNRKTLTHIKSNHLLIIDRTNQLLQHGFTFIEAIEFVYAQLQITDTAFNEKFHQTIQNGASCYEIFKLLKYPQTILMQLYFAEQYSELTTTLTQCYRYYEKHKKLKAQFIKAVQYPILLLFIFLSLIITLNATVLPEFEHMYETMAIQRSFLQSSLKFFIANFPIAFLGFTLIIVLLIYLFQRWLYKQPMHQQISILTHLPIFHKYYRLFVTYQMSQQFVLFFKNGIKLNDIVQIYLKQSESPFLTYIGETLKNQIQKGDNFANILLHINCFEKNFITYIEQGEKRDKLDIELIVYSNFLMDHIESFIHRHIKLIQPFMFTMIGLLIMAVYLVMMLPVFEMMQSVQK</sequence>
<evidence type="ECO:0000313" key="10">
    <source>
        <dbReference type="EMBL" id="SUM57545.1"/>
    </source>
</evidence>
<evidence type="ECO:0000259" key="8">
    <source>
        <dbReference type="Pfam" id="PF00482"/>
    </source>
</evidence>
<keyword evidence="11" id="KW-1185">Reference proteome</keyword>
<reference evidence="10 12" key="2">
    <citation type="submission" date="2018-06" db="EMBL/GenBank/DDBJ databases">
        <authorList>
            <consortium name="Pathogen Informatics"/>
            <person name="Doyle S."/>
        </authorList>
    </citation>
    <scope>NUCLEOTIDE SEQUENCE [LARGE SCALE GENOMIC DNA]</scope>
    <source>
        <strain evidence="10 12">NCTC13832</strain>
    </source>
</reference>
<gene>
    <name evidence="10" type="primary">epsF</name>
    <name evidence="10" type="ORF">NCTC13832_01227</name>
    <name evidence="9" type="ORF">TP70_01965</name>
</gene>
<dbReference type="GO" id="GO:0005886">
    <property type="term" value="C:plasma membrane"/>
    <property type="evidence" value="ECO:0007669"/>
    <property type="project" value="UniProtKB-SubCell"/>
</dbReference>
<name>A0A0D6XT10_9STAP</name>
<evidence type="ECO:0000256" key="4">
    <source>
        <dbReference type="ARBA" id="ARBA00022692"/>
    </source>
</evidence>
<dbReference type="RefSeq" id="WP_044358944.1">
    <property type="nucleotide sequence ID" value="NZ_JXWY01000009.1"/>
</dbReference>
<evidence type="ECO:0000313" key="11">
    <source>
        <dbReference type="Proteomes" id="UP000032366"/>
    </source>
</evidence>